<dbReference type="Gene3D" id="3.10.450.620">
    <property type="entry name" value="JHP933, nucleotidyltransferase-like core domain"/>
    <property type="match status" value="1"/>
</dbReference>
<dbReference type="EMBL" id="JBBPCN010000001">
    <property type="protein sequence ID" value="MEK8073136.1"/>
    <property type="molecule type" value="Genomic_DNA"/>
</dbReference>
<proteinExistence type="predicted"/>
<dbReference type="InterPro" id="IPR014942">
    <property type="entry name" value="AbiEii"/>
</dbReference>
<dbReference type="RefSeq" id="WP_341442271.1">
    <property type="nucleotide sequence ID" value="NZ_JBBPCN010000001.1"/>
</dbReference>
<evidence type="ECO:0000313" key="3">
    <source>
        <dbReference type="Proteomes" id="UP001456513"/>
    </source>
</evidence>
<dbReference type="Pfam" id="PF08843">
    <property type="entry name" value="AbiEii"/>
    <property type="match status" value="1"/>
</dbReference>
<comment type="caution">
    <text evidence="2">The sequence shown here is derived from an EMBL/GenBank/DDBJ whole genome shotgun (WGS) entry which is preliminary data.</text>
</comment>
<evidence type="ECO:0000256" key="1">
    <source>
        <dbReference type="SAM" id="MobiDB-lite"/>
    </source>
</evidence>
<feature type="region of interest" description="Disordered" evidence="1">
    <location>
        <begin position="270"/>
        <end position="289"/>
    </location>
</feature>
<dbReference type="GO" id="GO:0016740">
    <property type="term" value="F:transferase activity"/>
    <property type="evidence" value="ECO:0007669"/>
    <property type="project" value="UniProtKB-KW"/>
</dbReference>
<dbReference type="Proteomes" id="UP001456513">
    <property type="component" value="Unassembled WGS sequence"/>
</dbReference>
<feature type="compositionally biased region" description="Basic and acidic residues" evidence="1">
    <location>
        <begin position="1"/>
        <end position="13"/>
    </location>
</feature>
<accession>A0ABU9D1S8</accession>
<organism evidence="2 3">
    <name type="scientific">Rhodococcus navarretei</name>
    <dbReference type="NCBI Taxonomy" id="3128981"/>
    <lineage>
        <taxon>Bacteria</taxon>
        <taxon>Bacillati</taxon>
        <taxon>Actinomycetota</taxon>
        <taxon>Actinomycetes</taxon>
        <taxon>Mycobacteriales</taxon>
        <taxon>Nocardiaceae</taxon>
        <taxon>Rhodococcus</taxon>
    </lineage>
</organism>
<protein>
    <submittedName>
        <fullName evidence="2">Nucleotidyl transferase AbiEii/AbiGii toxin family protein</fullName>
    </submittedName>
</protein>
<gene>
    <name evidence="2" type="ORF">AABD04_20015</name>
</gene>
<keyword evidence="2" id="KW-0808">Transferase</keyword>
<keyword evidence="3" id="KW-1185">Reference proteome</keyword>
<sequence>MRSESVSRDRWGSEDANDVDAAAGSVGGEVVNPRELASVAAQFGVARAQVERDHLISHLLGYLSAHFADRIVFIGGTALARTHLVDGRLSEDIDLIAVGSRSEVARDLDRALPRAVMRSHGRLVWDPAISEVPERLGAVLRSQSGLAVKVQLLSAEGRPAWPLENRRLEQRFEDAPGAELTVPTRPAFVAGKTVTWCERRASRDLWDLWALNCIGAFEPEVADLYRRFGPTNKLPGELQFADAPTESDRESELLRVRTRILRAGWSISRRKRGGRHRGSAHRRRVGHRG</sequence>
<name>A0ABU9D1S8_9NOCA</name>
<feature type="region of interest" description="Disordered" evidence="1">
    <location>
        <begin position="1"/>
        <end position="20"/>
    </location>
</feature>
<reference evidence="2 3" key="1">
    <citation type="submission" date="2024-03" db="EMBL/GenBank/DDBJ databases">
        <title>Rhodococcus navarretei sp. nov. and Pseudarthrobacter quantumdoti sp. nov., two new species with the ability to biosynthesize Quantum Dots isolated from soil samples at Union Glacier, Antarctica.</title>
        <authorList>
            <person name="Vargas M."/>
        </authorList>
    </citation>
    <scope>NUCLEOTIDE SEQUENCE [LARGE SCALE GENOMIC DNA]</scope>
    <source>
        <strain evidence="2 3">EXRC-4A-4</strain>
    </source>
</reference>
<evidence type="ECO:0000313" key="2">
    <source>
        <dbReference type="EMBL" id="MEK8073136.1"/>
    </source>
</evidence>